<comment type="caution">
    <text evidence="3">The sequence shown here is derived from an EMBL/GenBank/DDBJ whole genome shotgun (WGS) entry which is preliminary data.</text>
</comment>
<dbReference type="GO" id="GO:0003677">
    <property type="term" value="F:DNA binding"/>
    <property type="evidence" value="ECO:0007669"/>
    <property type="project" value="InterPro"/>
</dbReference>
<evidence type="ECO:0000259" key="2">
    <source>
        <dbReference type="PROSITE" id="PS51898"/>
    </source>
</evidence>
<dbReference type="InterPro" id="IPR013762">
    <property type="entry name" value="Integrase-like_cat_sf"/>
</dbReference>
<dbReference type="SUPFAM" id="SSF56349">
    <property type="entry name" value="DNA breaking-rejoining enzymes"/>
    <property type="match status" value="1"/>
</dbReference>
<keyword evidence="1" id="KW-0233">DNA recombination</keyword>
<accession>A0A5N6BGN2</accession>
<feature type="domain" description="Tyr recombinase" evidence="2">
    <location>
        <begin position="1"/>
        <end position="123"/>
    </location>
</feature>
<dbReference type="EMBL" id="VDMA02000026">
    <property type="protein sequence ID" value="KAB8179338.1"/>
    <property type="molecule type" value="Genomic_DNA"/>
</dbReference>
<evidence type="ECO:0000313" key="3">
    <source>
        <dbReference type="EMBL" id="KAB8179338.1"/>
    </source>
</evidence>
<dbReference type="Pfam" id="PF00589">
    <property type="entry name" value="Phage_integrase"/>
    <property type="match status" value="1"/>
</dbReference>
<name>A0A5N6BGN2_9ACTN</name>
<dbReference type="PROSITE" id="PS51898">
    <property type="entry name" value="TYR_RECOMBINASE"/>
    <property type="match status" value="1"/>
</dbReference>
<dbReference type="AlphaFoldDB" id="A0A5N6BGN2"/>
<dbReference type="Gene3D" id="1.10.443.10">
    <property type="entry name" value="Intergrase catalytic core"/>
    <property type="match status" value="1"/>
</dbReference>
<evidence type="ECO:0000256" key="1">
    <source>
        <dbReference type="ARBA" id="ARBA00023172"/>
    </source>
</evidence>
<evidence type="ECO:0000313" key="4">
    <source>
        <dbReference type="Proteomes" id="UP000313066"/>
    </source>
</evidence>
<reference evidence="3 4" key="1">
    <citation type="submission" date="2019-10" db="EMBL/GenBank/DDBJ databases">
        <title>Nonomuraea sp. nov., isolated from Phyllanthus amarus.</title>
        <authorList>
            <person name="Klykleung N."/>
            <person name="Tanasupawat S."/>
        </authorList>
    </citation>
    <scope>NUCLEOTIDE SEQUENCE [LARGE SCALE GENOMIC DNA]</scope>
    <source>
        <strain evidence="3 4">CR1-09</strain>
    </source>
</reference>
<dbReference type="Proteomes" id="UP000313066">
    <property type="component" value="Unassembled WGS sequence"/>
</dbReference>
<dbReference type="InterPro" id="IPR002104">
    <property type="entry name" value="Integrase_catalytic"/>
</dbReference>
<gene>
    <name evidence="3" type="ORF">FH610_035270</name>
</gene>
<protein>
    <submittedName>
        <fullName evidence="3">Tyrosine-type recombinase/integrase</fullName>
    </submittedName>
</protein>
<dbReference type="GO" id="GO:0015074">
    <property type="term" value="P:DNA integration"/>
    <property type="evidence" value="ECO:0007669"/>
    <property type="project" value="InterPro"/>
</dbReference>
<dbReference type="InterPro" id="IPR011010">
    <property type="entry name" value="DNA_brk_join_enz"/>
</dbReference>
<proteinExistence type="predicted"/>
<dbReference type="GO" id="GO:0006310">
    <property type="term" value="P:DNA recombination"/>
    <property type="evidence" value="ECO:0007669"/>
    <property type="project" value="UniProtKB-KW"/>
</dbReference>
<sequence>MPRNAKHCRPVIVLTYLDSSVMGRRTVRPSAVSASTPEADFLGKRGAFLRGGNFRREAKRAEALKEMGVKGLHFHDLRHTGNTLAAQSGAILADLKARMGHDSARAALIYQHATRDADRKIADG</sequence>
<keyword evidence="4" id="KW-1185">Reference proteome</keyword>
<organism evidence="3 4">
    <name type="scientific">Microbispora catharanthi</name>
    <dbReference type="NCBI Taxonomy" id="1712871"/>
    <lineage>
        <taxon>Bacteria</taxon>
        <taxon>Bacillati</taxon>
        <taxon>Actinomycetota</taxon>
        <taxon>Actinomycetes</taxon>
        <taxon>Streptosporangiales</taxon>
        <taxon>Streptosporangiaceae</taxon>
        <taxon>Microbispora</taxon>
    </lineage>
</organism>